<dbReference type="SUPFAM" id="SSF55729">
    <property type="entry name" value="Acyl-CoA N-acyltransferases (Nat)"/>
    <property type="match status" value="1"/>
</dbReference>
<evidence type="ECO:0000259" key="4">
    <source>
        <dbReference type="PROSITE" id="PS51186"/>
    </source>
</evidence>
<evidence type="ECO:0000313" key="5">
    <source>
        <dbReference type="EMBL" id="RNB87063.1"/>
    </source>
</evidence>
<dbReference type="InterPro" id="IPR051531">
    <property type="entry name" value="N-acetyltransferase"/>
</dbReference>
<dbReference type="RefSeq" id="WP_122918761.1">
    <property type="nucleotide sequence ID" value="NZ_RHHQ01000012.1"/>
</dbReference>
<dbReference type="Proteomes" id="UP000271031">
    <property type="component" value="Unassembled WGS sequence"/>
</dbReference>
<feature type="domain" description="N-acetyltransferase" evidence="4">
    <location>
        <begin position="20"/>
        <end position="176"/>
    </location>
</feature>
<evidence type="ECO:0000313" key="6">
    <source>
        <dbReference type="Proteomes" id="UP000271031"/>
    </source>
</evidence>
<accession>A0A3M8DG53</accession>
<keyword evidence="1 5" id="KW-0808">Transferase</keyword>
<dbReference type="InterPro" id="IPR016181">
    <property type="entry name" value="Acyl_CoA_acyltransferase"/>
</dbReference>
<gene>
    <name evidence="5" type="ORF">EDM56_15315</name>
</gene>
<dbReference type="AlphaFoldDB" id="A0A3M8DG53"/>
<dbReference type="GO" id="GO:0008999">
    <property type="term" value="F:protein-N-terminal-alanine acetyltransferase activity"/>
    <property type="evidence" value="ECO:0007669"/>
    <property type="project" value="TreeGrafter"/>
</dbReference>
<dbReference type="InterPro" id="IPR000182">
    <property type="entry name" value="GNAT_dom"/>
</dbReference>
<dbReference type="Gene3D" id="3.40.630.30">
    <property type="match status" value="1"/>
</dbReference>
<keyword evidence="6" id="KW-1185">Reference proteome</keyword>
<dbReference type="Pfam" id="PF13302">
    <property type="entry name" value="Acetyltransf_3"/>
    <property type="match status" value="1"/>
</dbReference>
<comment type="caution">
    <text evidence="5">The sequence shown here is derived from an EMBL/GenBank/DDBJ whole genome shotgun (WGS) entry which is preliminary data.</text>
</comment>
<dbReference type="PROSITE" id="PS51186">
    <property type="entry name" value="GNAT"/>
    <property type="match status" value="1"/>
</dbReference>
<reference evidence="5 6" key="1">
    <citation type="submission" date="2018-10" db="EMBL/GenBank/DDBJ databases">
        <title>Phylogenomics of Brevibacillus.</title>
        <authorList>
            <person name="Dunlap C."/>
        </authorList>
    </citation>
    <scope>NUCLEOTIDE SEQUENCE [LARGE SCALE GENOMIC DNA]</scope>
    <source>
        <strain evidence="5 6">JCM 15716</strain>
    </source>
</reference>
<evidence type="ECO:0000256" key="1">
    <source>
        <dbReference type="ARBA" id="ARBA00022679"/>
    </source>
</evidence>
<dbReference type="PANTHER" id="PTHR43792:SF8">
    <property type="entry name" value="[RIBOSOMAL PROTEIN US5]-ALANINE N-ACETYLTRANSFERASE"/>
    <property type="match status" value="1"/>
</dbReference>
<dbReference type="PANTHER" id="PTHR43792">
    <property type="entry name" value="GNAT FAMILY, PUTATIVE (AFU_ORTHOLOGUE AFUA_3G00765)-RELATED-RELATED"/>
    <property type="match status" value="1"/>
</dbReference>
<protein>
    <submittedName>
        <fullName evidence="5">N-acetyltransferase</fullName>
    </submittedName>
</protein>
<dbReference type="GO" id="GO:0005737">
    <property type="term" value="C:cytoplasm"/>
    <property type="evidence" value="ECO:0007669"/>
    <property type="project" value="TreeGrafter"/>
</dbReference>
<keyword evidence="2" id="KW-0012">Acyltransferase</keyword>
<evidence type="ECO:0000256" key="3">
    <source>
        <dbReference type="ARBA" id="ARBA00038502"/>
    </source>
</evidence>
<proteinExistence type="inferred from homology"/>
<sequence length="179" mass="19922">MRADHITLKKLELYDAPSLLALRLKNQTFFQPFEPIRPDSFLTLEGQEKDIAAGNHAADHDQGYTFGIFLTETDELIGRLALTGVARGPFQNANLGYFMDRAHNGRGYMTEAVQLATQFAFGQAGLHRIQAGVMPRNVGSIRVLEKAGFRREGLALNYLKINGVWEDHALFAITADSNK</sequence>
<name>A0A3M8DG53_9BACL</name>
<dbReference type="OrthoDB" id="9795206at2"/>
<dbReference type="EMBL" id="RHHQ01000012">
    <property type="protein sequence ID" value="RNB87063.1"/>
    <property type="molecule type" value="Genomic_DNA"/>
</dbReference>
<comment type="similarity">
    <text evidence="3">Belongs to the acetyltransferase family. RimJ subfamily.</text>
</comment>
<evidence type="ECO:0000256" key="2">
    <source>
        <dbReference type="ARBA" id="ARBA00023315"/>
    </source>
</evidence>
<organism evidence="5 6">
    <name type="scientific">Brevibacillus fluminis</name>
    <dbReference type="NCBI Taxonomy" id="511487"/>
    <lineage>
        <taxon>Bacteria</taxon>
        <taxon>Bacillati</taxon>
        <taxon>Bacillota</taxon>
        <taxon>Bacilli</taxon>
        <taxon>Bacillales</taxon>
        <taxon>Paenibacillaceae</taxon>
        <taxon>Brevibacillus</taxon>
    </lineage>
</organism>